<dbReference type="GO" id="GO:0005634">
    <property type="term" value="C:nucleus"/>
    <property type="evidence" value="ECO:0007669"/>
    <property type="project" value="UniProtKB-SubCell"/>
</dbReference>
<dbReference type="Gramene" id="GBG60848">
    <property type="protein sequence ID" value="GBG60848"/>
    <property type="gene ID" value="CBR_g15970"/>
</dbReference>
<feature type="compositionally biased region" description="Low complexity" evidence="4">
    <location>
        <begin position="68"/>
        <end position="77"/>
    </location>
</feature>
<evidence type="ECO:0008006" key="9">
    <source>
        <dbReference type="Google" id="ProtNLM"/>
    </source>
</evidence>
<evidence type="ECO:0000259" key="5">
    <source>
        <dbReference type="PROSITE" id="PS50827"/>
    </source>
</evidence>
<reference evidence="7 8" key="1">
    <citation type="journal article" date="2018" name="Cell">
        <title>The Chara Genome: Secondary Complexity and Implications for Plant Terrestrialization.</title>
        <authorList>
            <person name="Nishiyama T."/>
            <person name="Sakayama H."/>
            <person name="Vries J.D."/>
            <person name="Buschmann H."/>
            <person name="Saint-Marcoux D."/>
            <person name="Ullrich K.K."/>
            <person name="Haas F.B."/>
            <person name="Vanderstraeten L."/>
            <person name="Becker D."/>
            <person name="Lang D."/>
            <person name="Vosolsobe S."/>
            <person name="Rombauts S."/>
            <person name="Wilhelmsson P.K.I."/>
            <person name="Janitza P."/>
            <person name="Kern R."/>
            <person name="Heyl A."/>
            <person name="Rumpler F."/>
            <person name="Villalobos L.I.A.C."/>
            <person name="Clay J.M."/>
            <person name="Skokan R."/>
            <person name="Toyoda A."/>
            <person name="Suzuki Y."/>
            <person name="Kagoshima H."/>
            <person name="Schijlen E."/>
            <person name="Tajeshwar N."/>
            <person name="Catarino B."/>
            <person name="Hetherington A.J."/>
            <person name="Saltykova A."/>
            <person name="Bonnot C."/>
            <person name="Breuninger H."/>
            <person name="Symeonidi A."/>
            <person name="Radhakrishnan G.V."/>
            <person name="Van Nieuwerburgh F."/>
            <person name="Deforce D."/>
            <person name="Chang C."/>
            <person name="Karol K.G."/>
            <person name="Hedrich R."/>
            <person name="Ulvskov P."/>
            <person name="Glockner G."/>
            <person name="Delwiche C.F."/>
            <person name="Petrasek J."/>
            <person name="Van de Peer Y."/>
            <person name="Friml J."/>
            <person name="Beilby M."/>
            <person name="Dolan L."/>
            <person name="Kohara Y."/>
            <person name="Sugano S."/>
            <person name="Fujiyama A."/>
            <person name="Delaux P.-M."/>
            <person name="Quint M."/>
            <person name="TheiBen G."/>
            <person name="Hagemann M."/>
            <person name="Harholt J."/>
            <person name="Dunand C."/>
            <person name="Zachgo S."/>
            <person name="Langdale J."/>
            <person name="Maumus F."/>
            <person name="Straeten D.V.D."/>
            <person name="Gould S.B."/>
            <person name="Rensing S.A."/>
        </authorList>
    </citation>
    <scope>NUCLEOTIDE SEQUENCE [LARGE SCALE GENOMIC DNA]</scope>
    <source>
        <strain evidence="7 8">S276</strain>
    </source>
</reference>
<comment type="caution">
    <text evidence="7">The sequence shown here is derived from an EMBL/GenBank/DDBJ whole genome shotgun (WGS) entry which is preliminary data.</text>
</comment>
<protein>
    <recommendedName>
        <fullName evidence="9">DDT domain-containing protein</fullName>
    </recommendedName>
</protein>
<accession>A0A388JSR9</accession>
<feature type="compositionally biased region" description="Basic and acidic residues" evidence="4">
    <location>
        <begin position="617"/>
        <end position="636"/>
    </location>
</feature>
<feature type="region of interest" description="Disordered" evidence="4">
    <location>
        <begin position="615"/>
        <end position="636"/>
    </location>
</feature>
<dbReference type="PANTHER" id="PTHR15546:SF2">
    <property type="entry name" value="DDT DOMAIN-CONTAINING PROTEIN DDB_G0282237"/>
    <property type="match status" value="1"/>
</dbReference>
<evidence type="ECO:0000256" key="1">
    <source>
        <dbReference type="ARBA" id="ARBA00004123"/>
    </source>
</evidence>
<dbReference type="InterPro" id="IPR028941">
    <property type="entry name" value="WHIM2_dom"/>
</dbReference>
<sequence>MIQYSQQRLDELVEAIYNRFRDHFVVGEEVHACWRDQIWRCKVLEVFNGGEMCRVEWVGSTGTVSENGQEQQQQQHPKGGDGQEIEQGTATVENRAVLFRKRHPLPRSLLKAFIRDSADVPFKNAPWILKNSIAQKHRITTEPPQWLRELLMNDEKRRVKVEEGEDEVDNYGFRYGGLYCDDDPHGRGSALPVNDGMRLKRKVEDSGDADDDGMKRRRLEGMNGEAVLKTGENGCADAYGGMGCMSGNYDREGISGSEYESSRIWRLFNNSIRYPIEDTLVHPGKDDPEFTKRLPPSDDFILPMECVGDTLMIWTMVSCFGRSLHLSPFPLEDLEKALEYREGEVSLLAELHAALLRLVVADMEELRDEFVKKRKKRQEVSVATWADDVSDWLEITKNDKLSGHAAAIRQGEYSSLPPTVKVAILTELCNLSIETAAISAERSDRLLDSAGLGKLNDARKQQLKAETEVMGMGVDGDQRLRQREEELKEKEDRRRQLADINTERKRMEQERLARQRREEQFQRDCEKYFVRMSPLGRDRDRNRYWFFQREGRVFVENELSAKWGYYSAKEEVDALYGSLNPKGIRERALRKQLEKHYNRIRQQIDENIEGIQGVKAQKREEEAEERKKRREEMDKQRAEDLMAIDQGYTDRHNNVVMREGEGEGNVHRDWRGMTNGIVFPRHNDMVAIGSGGIRDAAVMDRKGPDERTDAGYKTWQNRGKLKETGAVASTRGDPSNCGALQRRSREIAQRFAFEETGVRRSTRVRSAPRRASFLSYVNKFR</sequence>
<dbReference type="PANTHER" id="PTHR15546">
    <property type="entry name" value="BROMODOMAIN ADJACENT TO ZINC FINGER DOMAIN, 2A"/>
    <property type="match status" value="1"/>
</dbReference>
<proteinExistence type="predicted"/>
<dbReference type="Proteomes" id="UP000265515">
    <property type="component" value="Unassembled WGS sequence"/>
</dbReference>
<evidence type="ECO:0000259" key="6">
    <source>
        <dbReference type="PROSITE" id="PS51136"/>
    </source>
</evidence>
<feature type="domain" description="WAC" evidence="6">
    <location>
        <begin position="1"/>
        <end position="37"/>
    </location>
</feature>
<dbReference type="AlphaFoldDB" id="A0A388JSR9"/>
<evidence type="ECO:0000256" key="3">
    <source>
        <dbReference type="PROSITE-ProRule" id="PRU00475"/>
    </source>
</evidence>
<keyword evidence="8" id="KW-1185">Reference proteome</keyword>
<dbReference type="OMA" id="YWWFRSS"/>
<gene>
    <name evidence="7" type="ORF">CBR_g15970</name>
</gene>
<dbReference type="InterPro" id="IPR053271">
    <property type="entry name" value="DDT_domain"/>
</dbReference>
<comment type="subcellular location">
    <subcellularLocation>
        <location evidence="1 3">Nucleus</location>
    </subcellularLocation>
</comment>
<evidence type="ECO:0000313" key="7">
    <source>
        <dbReference type="EMBL" id="GBG60848.1"/>
    </source>
</evidence>
<feature type="region of interest" description="Disordered" evidence="4">
    <location>
        <begin position="64"/>
        <end position="85"/>
    </location>
</feature>
<dbReference type="EMBL" id="BFEA01000015">
    <property type="protein sequence ID" value="GBG60848.1"/>
    <property type="molecule type" value="Genomic_DNA"/>
</dbReference>
<evidence type="ECO:0000313" key="8">
    <source>
        <dbReference type="Proteomes" id="UP000265515"/>
    </source>
</evidence>
<evidence type="ECO:0000256" key="4">
    <source>
        <dbReference type="SAM" id="MobiDB-lite"/>
    </source>
</evidence>
<dbReference type="GO" id="GO:0000785">
    <property type="term" value="C:chromatin"/>
    <property type="evidence" value="ECO:0007669"/>
    <property type="project" value="UniProtKB-ARBA"/>
</dbReference>
<dbReference type="Pfam" id="PF15613">
    <property type="entry name" value="WSD"/>
    <property type="match status" value="1"/>
</dbReference>
<dbReference type="PROSITE" id="PS50827">
    <property type="entry name" value="DDT"/>
    <property type="match status" value="1"/>
</dbReference>
<evidence type="ECO:0000256" key="2">
    <source>
        <dbReference type="ARBA" id="ARBA00023242"/>
    </source>
</evidence>
<dbReference type="Pfam" id="PF02791">
    <property type="entry name" value="DDT"/>
    <property type="match status" value="1"/>
</dbReference>
<dbReference type="STRING" id="69332.A0A388JSR9"/>
<dbReference type="InterPro" id="IPR013136">
    <property type="entry name" value="WSTF_Acf1_Cbp146"/>
</dbReference>
<dbReference type="InterPro" id="IPR018501">
    <property type="entry name" value="DDT_dom"/>
</dbReference>
<feature type="region of interest" description="Disordered" evidence="4">
    <location>
        <begin position="485"/>
        <end position="516"/>
    </location>
</feature>
<keyword evidence="2 3" id="KW-0539">Nucleus</keyword>
<dbReference type="PROSITE" id="PS51136">
    <property type="entry name" value="WAC"/>
    <property type="match status" value="1"/>
</dbReference>
<dbReference type="OrthoDB" id="332390at2759"/>
<name>A0A388JSR9_CHABU</name>
<organism evidence="7 8">
    <name type="scientific">Chara braunii</name>
    <name type="common">Braun's stonewort</name>
    <dbReference type="NCBI Taxonomy" id="69332"/>
    <lineage>
        <taxon>Eukaryota</taxon>
        <taxon>Viridiplantae</taxon>
        <taxon>Streptophyta</taxon>
        <taxon>Charophyceae</taxon>
        <taxon>Charales</taxon>
        <taxon>Characeae</taxon>
        <taxon>Chara</taxon>
    </lineage>
</organism>
<feature type="domain" description="DDT" evidence="5">
    <location>
        <begin position="304"/>
        <end position="365"/>
    </location>
</feature>
<dbReference type="SMART" id="SM00571">
    <property type="entry name" value="DDT"/>
    <property type="match status" value="1"/>
</dbReference>